<keyword evidence="1" id="KW-0560">Oxidoreductase</keyword>
<organism evidence="4 5">
    <name type="scientific">Haloferula sargassicola</name>
    <dbReference type="NCBI Taxonomy" id="490096"/>
    <lineage>
        <taxon>Bacteria</taxon>
        <taxon>Pseudomonadati</taxon>
        <taxon>Verrucomicrobiota</taxon>
        <taxon>Verrucomicrobiia</taxon>
        <taxon>Verrucomicrobiales</taxon>
        <taxon>Verrucomicrobiaceae</taxon>
        <taxon>Haloferula</taxon>
    </lineage>
</organism>
<dbReference type="Gene3D" id="1.10.645.10">
    <property type="entry name" value="Cytochrome-c3 Hydrogenase, chain B"/>
    <property type="match status" value="1"/>
</dbReference>
<evidence type="ECO:0000313" key="4">
    <source>
        <dbReference type="EMBL" id="GAA5481892.1"/>
    </source>
</evidence>
<dbReference type="InterPro" id="IPR052197">
    <property type="entry name" value="ComplexI_49kDa-like"/>
</dbReference>
<dbReference type="Proteomes" id="UP001476282">
    <property type="component" value="Unassembled WGS sequence"/>
</dbReference>
<evidence type="ECO:0000256" key="1">
    <source>
        <dbReference type="ARBA" id="ARBA00023002"/>
    </source>
</evidence>
<evidence type="ECO:0000259" key="3">
    <source>
        <dbReference type="Pfam" id="PF00346"/>
    </source>
</evidence>
<accession>A0ABP9UMH9</accession>
<gene>
    <name evidence="4" type="primary">ndhH</name>
    <name evidence="4" type="ORF">Hsar01_01106</name>
</gene>
<dbReference type="SUPFAM" id="SSF56762">
    <property type="entry name" value="HydB/Nqo4-like"/>
    <property type="match status" value="1"/>
</dbReference>
<reference evidence="4 5" key="1">
    <citation type="submission" date="2024-02" db="EMBL/GenBank/DDBJ databases">
        <title>Haloferula sargassicola NBRC 104335.</title>
        <authorList>
            <person name="Ichikawa N."/>
            <person name="Katano-Makiyama Y."/>
            <person name="Hidaka K."/>
        </authorList>
    </citation>
    <scope>NUCLEOTIDE SEQUENCE [LARGE SCALE GENOMIC DNA]</scope>
    <source>
        <strain evidence="4 5">NBRC 104335</strain>
    </source>
</reference>
<dbReference type="Pfam" id="PF00346">
    <property type="entry name" value="Complex1_49kDa"/>
    <property type="match status" value="1"/>
</dbReference>
<protein>
    <submittedName>
        <fullName evidence="4">NAD(P)H-quinone oxidoreductase subunit H, chloroplastic</fullName>
    </submittedName>
</protein>
<name>A0ABP9UMH9_9BACT</name>
<dbReference type="EMBL" id="BAABRI010000005">
    <property type="protein sequence ID" value="GAA5481892.1"/>
    <property type="molecule type" value="Genomic_DNA"/>
</dbReference>
<keyword evidence="5" id="KW-1185">Reference proteome</keyword>
<evidence type="ECO:0000256" key="2">
    <source>
        <dbReference type="SAM" id="MobiDB-lite"/>
    </source>
</evidence>
<comment type="caution">
    <text evidence="4">The sequence shown here is derived from an EMBL/GenBank/DDBJ whole genome shotgun (WGS) entry which is preliminary data.</text>
</comment>
<dbReference type="PANTHER" id="PTHR43485:SF1">
    <property type="entry name" value="FORMATE HYDROGENLYASE SUBUNIT 5-RELATED"/>
    <property type="match status" value="1"/>
</dbReference>
<dbReference type="PANTHER" id="PTHR43485">
    <property type="entry name" value="HYDROGENASE-4 COMPONENT G"/>
    <property type="match status" value="1"/>
</dbReference>
<dbReference type="InterPro" id="IPR001135">
    <property type="entry name" value="NADH_Q_OxRdtase_suD"/>
</dbReference>
<feature type="region of interest" description="Disordered" evidence="2">
    <location>
        <begin position="144"/>
        <end position="164"/>
    </location>
</feature>
<evidence type="ECO:0000313" key="5">
    <source>
        <dbReference type="Proteomes" id="UP001476282"/>
    </source>
</evidence>
<dbReference type="RefSeq" id="WP_353566040.1">
    <property type="nucleotide sequence ID" value="NZ_BAABRI010000005.1"/>
</dbReference>
<feature type="domain" description="NADH-quinone oxidoreductase subunit D" evidence="3">
    <location>
        <begin position="339"/>
        <end position="419"/>
    </location>
</feature>
<dbReference type="InterPro" id="IPR029014">
    <property type="entry name" value="NiFe-Hase_large"/>
</dbReference>
<sequence>MRAPASPAGTAPGPAWKRALTRLAGRHPRVFAIPGPERLELAGLAVHRAGIDLASTPRHARILLVDPRLPPPLRKAAAIAYAQMPRPRRLVFLGNGELPPLPEPDLRIVPGDEQWAQALQALFSGEAEPEPFAPDFLREALDDDEEGHEHHHHDHGDDEEDGCDHDDMGFMSMVSMTKDMPRSRDGLAMNRSTAHFGPFFPGLPGGVVVKATLDGDSVCSAEWAGGHFVTELHDHFEGPADPLPDFLAALHPGEPETWRALGILALAHSVDSEPGDAWWRQAIPQLERERAASHLAWLSVFAVTVGSRRLERHATRSLAELREGTLTVERARKRFGKLEPYLARRLRGIGPIPREWLQNHHGPLARAAGMEADLRAHLSGYRALGFEPCCLGGNDALARLRLRLAEIIQSAGLCTECVTGPLPSVPAEHEGSGEAAIETARGPARLKIEWRDGRMTTCEITAPSAAATGLIPDLTEGLELSDALVAIASLDLSPWETPLEEPGEKEGGDS</sequence>
<proteinExistence type="predicted"/>